<evidence type="ECO:0000313" key="1">
    <source>
        <dbReference type="EMBL" id="KKR78236.1"/>
    </source>
</evidence>
<accession>A0A0G0TTU7</accession>
<proteinExistence type="predicted"/>
<gene>
    <name evidence="1" type="ORF">UU24_C0040G0007</name>
</gene>
<sequence>MAKPFIQDRVRFSKKGLQRIFILESKKLLNVTWIEFAKKLKVNQRTLTDWAKERFHMSVPAMFTVVKLTKLPTPKNHTIVKWNDYLKMISKSGGRARFAKYGRVSIAEDLRKEKWRQWWESTGRYQKPALGFQVLVKIKKPKKSKLLAEFVGIMLGDGGVNKYHTSVTLSSKEKLYILYVSKMIKSLFGVTPKIYELKDAKAVRIVVNRKQLVDFCQDIGLVVGDKVRQQVAVPI</sequence>
<evidence type="ECO:0000313" key="2">
    <source>
        <dbReference type="Proteomes" id="UP000034749"/>
    </source>
</evidence>
<protein>
    <submittedName>
        <fullName evidence="1">Uncharacterized protein</fullName>
    </submittedName>
</protein>
<feature type="non-terminal residue" evidence="1">
    <location>
        <position position="235"/>
    </location>
</feature>
<dbReference type="AlphaFoldDB" id="A0A0G0TTU7"/>
<name>A0A0G0TTU7_9BACT</name>
<dbReference type="Gene3D" id="3.10.28.10">
    <property type="entry name" value="Homing endonucleases"/>
    <property type="match status" value="1"/>
</dbReference>
<reference evidence="1 2" key="1">
    <citation type="journal article" date="2015" name="Nature">
        <title>rRNA introns, odd ribosomes, and small enigmatic genomes across a large radiation of phyla.</title>
        <authorList>
            <person name="Brown C.T."/>
            <person name="Hug L.A."/>
            <person name="Thomas B.C."/>
            <person name="Sharon I."/>
            <person name="Castelle C.J."/>
            <person name="Singh A."/>
            <person name="Wilkins M.J."/>
            <person name="Williams K.H."/>
            <person name="Banfield J.F."/>
        </authorList>
    </citation>
    <scope>NUCLEOTIDE SEQUENCE [LARGE SCALE GENOMIC DNA]</scope>
</reference>
<comment type="caution">
    <text evidence="1">The sequence shown here is derived from an EMBL/GenBank/DDBJ whole genome shotgun (WGS) entry which is preliminary data.</text>
</comment>
<dbReference type="Proteomes" id="UP000034749">
    <property type="component" value="Unassembled WGS sequence"/>
</dbReference>
<dbReference type="InterPro" id="IPR027434">
    <property type="entry name" value="Homing_endonucl"/>
</dbReference>
<organism evidence="1 2">
    <name type="scientific">Candidatus Nomurabacteria bacterium GW2011_GWA2_40_9</name>
    <dbReference type="NCBI Taxonomy" id="1618734"/>
    <lineage>
        <taxon>Bacteria</taxon>
        <taxon>Candidatus Nomuraibacteriota</taxon>
    </lineage>
</organism>
<dbReference type="EMBL" id="LBZW01000040">
    <property type="protein sequence ID" value="KKR78236.1"/>
    <property type="molecule type" value="Genomic_DNA"/>
</dbReference>
<dbReference type="GO" id="GO:0004519">
    <property type="term" value="F:endonuclease activity"/>
    <property type="evidence" value="ECO:0007669"/>
    <property type="project" value="InterPro"/>
</dbReference>
<dbReference type="SUPFAM" id="SSF55608">
    <property type="entry name" value="Homing endonucleases"/>
    <property type="match status" value="1"/>
</dbReference>